<keyword evidence="2" id="KW-1185">Reference proteome</keyword>
<gene>
    <name evidence="1" type="ORF">CR513_39075</name>
</gene>
<dbReference type="Proteomes" id="UP000257109">
    <property type="component" value="Unassembled WGS sequence"/>
</dbReference>
<name>A0A371FQN8_MUCPR</name>
<dbReference type="EMBL" id="QJKJ01008238">
    <property type="protein sequence ID" value="RDX80383.1"/>
    <property type="molecule type" value="Genomic_DNA"/>
</dbReference>
<dbReference type="OrthoDB" id="1750196at2759"/>
<reference evidence="1" key="1">
    <citation type="submission" date="2018-05" db="EMBL/GenBank/DDBJ databases">
        <title>Draft genome of Mucuna pruriens seed.</title>
        <authorList>
            <person name="Nnadi N.E."/>
            <person name="Vos R."/>
            <person name="Hasami M.H."/>
            <person name="Devisetty U.K."/>
            <person name="Aguiy J.C."/>
        </authorList>
    </citation>
    <scope>NUCLEOTIDE SEQUENCE [LARGE SCALE GENOMIC DNA]</scope>
    <source>
        <strain evidence="1">JCA_2017</strain>
    </source>
</reference>
<evidence type="ECO:0000313" key="1">
    <source>
        <dbReference type="EMBL" id="RDX80383.1"/>
    </source>
</evidence>
<feature type="non-terminal residue" evidence="1">
    <location>
        <position position="1"/>
    </location>
</feature>
<protein>
    <submittedName>
        <fullName evidence="1">Uncharacterized protein</fullName>
    </submittedName>
</protein>
<organism evidence="1 2">
    <name type="scientific">Mucuna pruriens</name>
    <name type="common">Velvet bean</name>
    <name type="synonym">Dolichos pruriens</name>
    <dbReference type="NCBI Taxonomy" id="157652"/>
    <lineage>
        <taxon>Eukaryota</taxon>
        <taxon>Viridiplantae</taxon>
        <taxon>Streptophyta</taxon>
        <taxon>Embryophyta</taxon>
        <taxon>Tracheophyta</taxon>
        <taxon>Spermatophyta</taxon>
        <taxon>Magnoliopsida</taxon>
        <taxon>eudicotyledons</taxon>
        <taxon>Gunneridae</taxon>
        <taxon>Pentapetalae</taxon>
        <taxon>rosids</taxon>
        <taxon>fabids</taxon>
        <taxon>Fabales</taxon>
        <taxon>Fabaceae</taxon>
        <taxon>Papilionoideae</taxon>
        <taxon>50 kb inversion clade</taxon>
        <taxon>NPAAA clade</taxon>
        <taxon>indigoferoid/millettioid clade</taxon>
        <taxon>Phaseoleae</taxon>
        <taxon>Mucuna</taxon>
    </lineage>
</organism>
<evidence type="ECO:0000313" key="2">
    <source>
        <dbReference type="Proteomes" id="UP000257109"/>
    </source>
</evidence>
<accession>A0A371FQN8</accession>
<comment type="caution">
    <text evidence="1">The sequence shown here is derived from an EMBL/GenBank/DDBJ whole genome shotgun (WGS) entry which is preliminary data.</text>
</comment>
<proteinExistence type="predicted"/>
<sequence>MSQILEMLSQCQTKGHWSNLEPPPIMSPQTKPRIKTLIVKTMGSKQLFHPMLTPVKTPDPLECHNSLKKDWMPWRDLSTLDLTWLTYAYFPTSPFLPTFDKYRGTSCPKSHLTMYCRKMILHTHDDTLLIHFFQESLTGAALK</sequence>
<dbReference type="AlphaFoldDB" id="A0A371FQN8"/>